<keyword evidence="3" id="KW-0732">Signal</keyword>
<dbReference type="PANTHER" id="PTHR20914:SF9">
    <property type="entry name" value="COILED, ISOFORM A"/>
    <property type="match status" value="1"/>
</dbReference>
<reference evidence="5 6" key="1">
    <citation type="journal article" date="2019" name="Mol. Ecol. Resour.">
        <title>Chromosome-level genome assembly of Triplophysa tibetana, a fish adapted to the harsh high-altitude environment of the Tibetan Plateau.</title>
        <authorList>
            <person name="Yang X."/>
            <person name="Liu H."/>
            <person name="Ma Z."/>
            <person name="Zou Y."/>
            <person name="Zou M."/>
            <person name="Mao Y."/>
            <person name="Li X."/>
            <person name="Wang H."/>
            <person name="Chen T."/>
            <person name="Wang W."/>
            <person name="Yang R."/>
        </authorList>
    </citation>
    <scope>NUCLEOTIDE SEQUENCE [LARGE SCALE GENOMIC DNA]</scope>
    <source>
        <strain evidence="5">TTIB1903HZAU</strain>
        <tissue evidence="5">Muscle</tissue>
    </source>
</reference>
<name>A0A5A9P9K2_9TELE</name>
<gene>
    <name evidence="5" type="ORF">E1301_Tti013163</name>
</gene>
<feature type="chain" id="PRO_5022872641" description="UPAR/Ly6 domain-containing protein" evidence="3">
    <location>
        <begin position="20"/>
        <end position="93"/>
    </location>
</feature>
<dbReference type="Gene3D" id="2.10.60.10">
    <property type="entry name" value="CD59"/>
    <property type="match status" value="1"/>
</dbReference>
<evidence type="ECO:0000256" key="1">
    <source>
        <dbReference type="ARBA" id="ARBA00004613"/>
    </source>
</evidence>
<dbReference type="Proteomes" id="UP000324632">
    <property type="component" value="Chromosome 7"/>
</dbReference>
<dbReference type="CDD" id="cd23611">
    <property type="entry name" value="TFP_LU_ECD_THFP5"/>
    <property type="match status" value="1"/>
</dbReference>
<dbReference type="Pfam" id="PF00021">
    <property type="entry name" value="UPAR_LY6"/>
    <property type="match status" value="1"/>
</dbReference>
<comment type="caution">
    <text evidence="5">The sequence shown here is derived from an EMBL/GenBank/DDBJ whole genome shotgun (WGS) entry which is preliminary data.</text>
</comment>
<dbReference type="GO" id="GO:0005576">
    <property type="term" value="C:extracellular region"/>
    <property type="evidence" value="ECO:0007669"/>
    <property type="project" value="UniProtKB-SubCell"/>
</dbReference>
<dbReference type="InterPro" id="IPR016054">
    <property type="entry name" value="LY6_UPA_recep-like"/>
</dbReference>
<dbReference type="InterPro" id="IPR050918">
    <property type="entry name" value="CNF-like_PLA2_Inhibitor"/>
</dbReference>
<dbReference type="EMBL" id="SOYY01000007">
    <property type="protein sequence ID" value="KAA0718583.1"/>
    <property type="molecule type" value="Genomic_DNA"/>
</dbReference>
<protein>
    <recommendedName>
        <fullName evidence="4">UPAR/Ly6 domain-containing protein</fullName>
    </recommendedName>
</protein>
<dbReference type="SUPFAM" id="SSF57302">
    <property type="entry name" value="Snake toxin-like"/>
    <property type="match status" value="1"/>
</dbReference>
<feature type="signal peptide" evidence="3">
    <location>
        <begin position="1"/>
        <end position="19"/>
    </location>
</feature>
<evidence type="ECO:0000256" key="2">
    <source>
        <dbReference type="ARBA" id="ARBA00022525"/>
    </source>
</evidence>
<evidence type="ECO:0000259" key="4">
    <source>
        <dbReference type="Pfam" id="PF00021"/>
    </source>
</evidence>
<evidence type="ECO:0000313" key="6">
    <source>
        <dbReference type="Proteomes" id="UP000324632"/>
    </source>
</evidence>
<keyword evidence="6" id="KW-1185">Reference proteome</keyword>
<dbReference type="InterPro" id="IPR045860">
    <property type="entry name" value="Snake_toxin-like_sf"/>
</dbReference>
<sequence>MRTSLVTLILALMLAQGFALKCNYCIPKSGTRCTATVETCEAGKDSCISTRLTIPPYMGFRRCGSTRECLLYQGNTAMISKCCKTDLCNPVIF</sequence>
<dbReference type="PANTHER" id="PTHR20914">
    <property type="entry name" value="LY6/PLAUR DOMAIN-CONTAINING PROTEIN 8"/>
    <property type="match status" value="1"/>
</dbReference>
<comment type="subcellular location">
    <subcellularLocation>
        <location evidence="1">Secreted</location>
    </subcellularLocation>
</comment>
<proteinExistence type="predicted"/>
<feature type="domain" description="UPAR/Ly6" evidence="4">
    <location>
        <begin position="19"/>
        <end position="90"/>
    </location>
</feature>
<keyword evidence="2" id="KW-0964">Secreted</keyword>
<evidence type="ECO:0000313" key="5">
    <source>
        <dbReference type="EMBL" id="KAA0718583.1"/>
    </source>
</evidence>
<dbReference type="AlphaFoldDB" id="A0A5A9P9K2"/>
<accession>A0A5A9P9K2</accession>
<evidence type="ECO:0000256" key="3">
    <source>
        <dbReference type="SAM" id="SignalP"/>
    </source>
</evidence>
<organism evidence="5 6">
    <name type="scientific">Triplophysa tibetana</name>
    <dbReference type="NCBI Taxonomy" id="1572043"/>
    <lineage>
        <taxon>Eukaryota</taxon>
        <taxon>Metazoa</taxon>
        <taxon>Chordata</taxon>
        <taxon>Craniata</taxon>
        <taxon>Vertebrata</taxon>
        <taxon>Euteleostomi</taxon>
        <taxon>Actinopterygii</taxon>
        <taxon>Neopterygii</taxon>
        <taxon>Teleostei</taxon>
        <taxon>Ostariophysi</taxon>
        <taxon>Cypriniformes</taxon>
        <taxon>Nemacheilidae</taxon>
        <taxon>Triplophysa</taxon>
    </lineage>
</organism>